<dbReference type="PANTHER" id="PTHR31157:SF1">
    <property type="entry name" value="SCP DOMAIN-CONTAINING PROTEIN"/>
    <property type="match status" value="1"/>
</dbReference>
<dbReference type="RefSeq" id="WP_005182261.1">
    <property type="nucleotide sequence ID" value="NZ_CP045804.1"/>
</dbReference>
<proteinExistence type="predicted"/>
<dbReference type="SUPFAM" id="SSF55797">
    <property type="entry name" value="PR-1-like"/>
    <property type="match status" value="1"/>
</dbReference>
<evidence type="ECO:0000313" key="2">
    <source>
        <dbReference type="EMBL" id="QHN40265.1"/>
    </source>
</evidence>
<dbReference type="CDD" id="cd05379">
    <property type="entry name" value="CAP_bacterial"/>
    <property type="match status" value="1"/>
</dbReference>
<organism evidence="2">
    <name type="scientific">Gordonia amarae</name>
    <dbReference type="NCBI Taxonomy" id="36821"/>
    <lineage>
        <taxon>Bacteria</taxon>
        <taxon>Bacillati</taxon>
        <taxon>Actinomycetota</taxon>
        <taxon>Actinomycetes</taxon>
        <taxon>Mycobacteriales</taxon>
        <taxon>Gordoniaceae</taxon>
        <taxon>Gordonia</taxon>
    </lineage>
</organism>
<accession>A0A857KLZ6</accession>
<dbReference type="InterPro" id="IPR014044">
    <property type="entry name" value="CAP_dom"/>
</dbReference>
<sequence>MEDELIALANAARGEGGLAGVWVHPGLVRFARAHAERLAGELNLYHQDLTPVLNETDLNWAAENIACGQPDAATAHLAWWNSPGHHANIMNPEFDQIGVGVAQGRNGTWFYVQLFGRRETLA</sequence>
<dbReference type="Gene3D" id="3.40.33.10">
    <property type="entry name" value="CAP"/>
    <property type="match status" value="1"/>
</dbReference>
<feature type="domain" description="SCP" evidence="1">
    <location>
        <begin position="8"/>
        <end position="115"/>
    </location>
</feature>
<dbReference type="EMBL" id="CP045810">
    <property type="protein sequence ID" value="QHN40265.1"/>
    <property type="molecule type" value="Genomic_DNA"/>
</dbReference>
<dbReference type="PANTHER" id="PTHR31157">
    <property type="entry name" value="SCP DOMAIN-CONTAINING PROTEIN"/>
    <property type="match status" value="1"/>
</dbReference>
<dbReference type="InterPro" id="IPR035940">
    <property type="entry name" value="CAP_sf"/>
</dbReference>
<dbReference type="Pfam" id="PF00188">
    <property type="entry name" value="CAP"/>
    <property type="match status" value="1"/>
</dbReference>
<evidence type="ECO:0000259" key="1">
    <source>
        <dbReference type="Pfam" id="PF00188"/>
    </source>
</evidence>
<reference evidence="2" key="1">
    <citation type="journal article" date="2021" name="Nat. Microbiol.">
        <title>Cocultivation of an ultrasmall environmental parasitic bacterium with lytic ability against bacteria associated with wastewater foams.</title>
        <authorList>
            <person name="Batinovic S."/>
            <person name="Rose J.J.A."/>
            <person name="Ratcliffe J."/>
            <person name="Seviour R.J."/>
            <person name="Petrovski S."/>
        </authorList>
    </citation>
    <scope>NUCLEOTIDE SEQUENCE</scope>
    <source>
        <strain evidence="2">CON44</strain>
    </source>
</reference>
<gene>
    <name evidence="2" type="ORF">GII30_14905</name>
</gene>
<protein>
    <submittedName>
        <fullName evidence="2">CAP domain-containing protein</fullName>
    </submittedName>
</protein>
<name>A0A857KLZ6_9ACTN</name>
<dbReference type="AlphaFoldDB" id="A0A857KLZ6"/>